<dbReference type="GO" id="GO:0022857">
    <property type="term" value="F:transmembrane transporter activity"/>
    <property type="evidence" value="ECO:0007669"/>
    <property type="project" value="InterPro"/>
</dbReference>
<dbReference type="CDD" id="cd04022">
    <property type="entry name" value="C2A_MCTP_PRT_plant"/>
    <property type="match status" value="1"/>
</dbReference>
<dbReference type="CDD" id="cd08379">
    <property type="entry name" value="C2D_MCTP_PRT_plant"/>
    <property type="match status" value="1"/>
</dbReference>
<keyword evidence="5" id="KW-0479">Metal-binding</keyword>
<protein>
    <recommendedName>
        <fullName evidence="12">C2 domain-containing protein</fullName>
    </recommendedName>
</protein>
<feature type="transmembrane region" description="Helical" evidence="11">
    <location>
        <begin position="948"/>
        <end position="977"/>
    </location>
</feature>
<evidence type="ECO:0000256" key="2">
    <source>
        <dbReference type="ARBA" id="ARBA00007168"/>
    </source>
</evidence>
<feature type="region of interest" description="Disordered" evidence="10">
    <location>
        <begin position="138"/>
        <end position="244"/>
    </location>
</feature>
<evidence type="ECO:0000256" key="8">
    <source>
        <dbReference type="ARBA" id="ARBA00022989"/>
    </source>
</evidence>
<name>A0A8J5YKE8_9ROSI</name>
<dbReference type="InterPro" id="IPR047259">
    <property type="entry name" value="QUIRKY-like"/>
</dbReference>
<dbReference type="SMART" id="SM00239">
    <property type="entry name" value="C2"/>
    <property type="match status" value="4"/>
</dbReference>
<dbReference type="SUPFAM" id="SSF49562">
    <property type="entry name" value="C2 domain (Calcium/lipid-binding domain, CaLB)"/>
    <property type="match status" value="4"/>
</dbReference>
<evidence type="ECO:0000256" key="3">
    <source>
        <dbReference type="ARBA" id="ARBA00007923"/>
    </source>
</evidence>
<feature type="transmembrane region" description="Helical" evidence="11">
    <location>
        <begin position="1387"/>
        <end position="1414"/>
    </location>
</feature>
<dbReference type="InterPro" id="IPR047255">
    <property type="entry name" value="C2D_MCTP_PRT_plant"/>
</dbReference>
<feature type="compositionally biased region" description="Basic and acidic residues" evidence="10">
    <location>
        <begin position="146"/>
        <end position="189"/>
    </location>
</feature>
<dbReference type="PROSITE" id="PS50004">
    <property type="entry name" value="C2"/>
    <property type="match status" value="2"/>
</dbReference>
<feature type="transmembrane region" description="Helical" evidence="11">
    <location>
        <begin position="833"/>
        <end position="863"/>
    </location>
</feature>
<dbReference type="PANTHER" id="PTHR31425">
    <property type="entry name" value="PHOSPHORIBOSYLANTHRANILATE TRANSFERASE ISOFORM 1"/>
    <property type="match status" value="1"/>
</dbReference>
<comment type="similarity">
    <text evidence="3">Belongs to the MCTP family.</text>
</comment>
<gene>
    <name evidence="13" type="ORF">CXB51_020653</name>
</gene>
<comment type="similarity">
    <text evidence="2">Belongs to the CTL (choline transporter-like) family.</text>
</comment>
<dbReference type="Pfam" id="PF00168">
    <property type="entry name" value="C2"/>
    <property type="match status" value="4"/>
</dbReference>
<keyword evidence="7" id="KW-0106">Calcium</keyword>
<evidence type="ECO:0000256" key="11">
    <source>
        <dbReference type="SAM" id="Phobius"/>
    </source>
</evidence>
<feature type="transmembrane region" description="Helical" evidence="11">
    <location>
        <begin position="1172"/>
        <end position="1194"/>
    </location>
</feature>
<accession>A0A8J5YKE8</accession>
<feature type="transmembrane region" description="Helical" evidence="11">
    <location>
        <begin position="1106"/>
        <end position="1124"/>
    </location>
</feature>
<evidence type="ECO:0000313" key="14">
    <source>
        <dbReference type="Proteomes" id="UP000701853"/>
    </source>
</evidence>
<comment type="caution">
    <text evidence="13">The sequence shown here is derived from an EMBL/GenBank/DDBJ whole genome shotgun (WGS) entry which is preliminary data.</text>
</comment>
<feature type="transmembrane region" description="Helical" evidence="11">
    <location>
        <begin position="1353"/>
        <end position="1375"/>
    </location>
</feature>
<feature type="transmembrane region" description="Helical" evidence="11">
    <location>
        <begin position="1037"/>
        <end position="1061"/>
    </location>
</feature>
<evidence type="ECO:0000256" key="9">
    <source>
        <dbReference type="ARBA" id="ARBA00023136"/>
    </source>
</evidence>
<organism evidence="13 14">
    <name type="scientific">Gossypium anomalum</name>
    <dbReference type="NCBI Taxonomy" id="47600"/>
    <lineage>
        <taxon>Eukaryota</taxon>
        <taxon>Viridiplantae</taxon>
        <taxon>Streptophyta</taxon>
        <taxon>Embryophyta</taxon>
        <taxon>Tracheophyta</taxon>
        <taxon>Spermatophyta</taxon>
        <taxon>Magnoliopsida</taxon>
        <taxon>eudicotyledons</taxon>
        <taxon>Gunneridae</taxon>
        <taxon>Pentapetalae</taxon>
        <taxon>rosids</taxon>
        <taxon>malvids</taxon>
        <taxon>Malvales</taxon>
        <taxon>Malvaceae</taxon>
        <taxon>Malvoideae</taxon>
        <taxon>Gossypium</taxon>
    </lineage>
</organism>
<evidence type="ECO:0000313" key="13">
    <source>
        <dbReference type="EMBL" id="KAG8487124.1"/>
    </source>
</evidence>
<evidence type="ECO:0000256" key="4">
    <source>
        <dbReference type="ARBA" id="ARBA00022692"/>
    </source>
</evidence>
<dbReference type="Gene3D" id="2.60.40.150">
    <property type="entry name" value="C2 domain"/>
    <property type="match status" value="4"/>
</dbReference>
<feature type="domain" description="C2" evidence="12">
    <location>
        <begin position="576"/>
        <end position="703"/>
    </location>
</feature>
<keyword evidence="4 11" id="KW-0812">Transmembrane</keyword>
<keyword evidence="9 11" id="KW-0472">Membrane</keyword>
<dbReference type="EMBL" id="JAHUZN010000008">
    <property type="protein sequence ID" value="KAG8487124.1"/>
    <property type="molecule type" value="Genomic_DNA"/>
</dbReference>
<comment type="subcellular location">
    <subcellularLocation>
        <location evidence="1">Membrane</location>
        <topology evidence="1">Multi-pass membrane protein</topology>
    </subcellularLocation>
</comment>
<dbReference type="Pfam" id="PF08372">
    <property type="entry name" value="PRT_C"/>
    <property type="match status" value="1"/>
</dbReference>
<dbReference type="Pfam" id="PF04515">
    <property type="entry name" value="Choline_transpo"/>
    <property type="match status" value="1"/>
</dbReference>
<keyword evidence="8 11" id="KW-1133">Transmembrane helix</keyword>
<dbReference type="PANTHER" id="PTHR31425:SF43">
    <property type="entry name" value="MULTIPLE C2 DOMAIN AND TRANSMEMBRANE REGION PROTEIN 14"/>
    <property type="match status" value="1"/>
</dbReference>
<dbReference type="FunFam" id="2.60.40.150:FF:000090">
    <property type="entry name" value="C2 domain-containing protein"/>
    <property type="match status" value="1"/>
</dbReference>
<evidence type="ECO:0000256" key="5">
    <source>
        <dbReference type="ARBA" id="ARBA00022723"/>
    </source>
</evidence>
<feature type="compositionally biased region" description="Pro residues" evidence="10">
    <location>
        <begin position="207"/>
        <end position="218"/>
    </location>
</feature>
<feature type="transmembrane region" description="Helical" evidence="11">
    <location>
        <begin position="1206"/>
        <end position="1227"/>
    </location>
</feature>
<dbReference type="InterPro" id="IPR000008">
    <property type="entry name" value="C2_dom"/>
</dbReference>
<feature type="transmembrane region" description="Helical" evidence="11">
    <location>
        <begin position="1073"/>
        <end position="1094"/>
    </location>
</feature>
<dbReference type="GO" id="GO:0046872">
    <property type="term" value="F:metal ion binding"/>
    <property type="evidence" value="ECO:0007669"/>
    <property type="project" value="UniProtKB-KW"/>
</dbReference>
<evidence type="ECO:0000256" key="1">
    <source>
        <dbReference type="ARBA" id="ARBA00004141"/>
    </source>
</evidence>
<proteinExistence type="inferred from homology"/>
<sequence length="1441" mass="160831">MAKNCTRKLIVEICNAKNLMPKDGQGTASAYAIVDFDGQRRRTKTKFRDLNPVWDEKLEFLVHDIESMAAEMLEINLYNDKKMGKRSTFLGKVKLAGSVFVKAGEETMVYYPLEKRSVFSQIKGEIGVKIFYVDEEAPPAPAEPAAEEKAETAEEKPKEEEDKKEENVEEKKEEEEKPKEEPPKEEEKPNPPPAEASKSEDTTAAATPPPPPPPPEVENPPIAHKEEAPSTKVVATKSKAETGKSSQLVINELELRSLSGDHNRIAYDLVDRMPFLYVRVVKAKRANKEPACPLHAKLVIGTHSIKTKSQIDKDWDQVFAFDKEGLNSSSLEVSVWAEEEKKEEQKEGDAAATAATVVVDNCLGAVSFDLQEVPKRVPPDSPLAPQWYSLESEKSPGNDVMVSVWIGTQADEAFQEAWQSDSGGLIPETRAKVYLSPKLWYLRLTVIQTQDLQLGSGSEPKVRSPELYVKAQLGAQLFKTSRTPVGSAWNEDLVFVAAEPFEPFLVVMVEDWSNGQLVGQAKIHVPSLERRTDDKTEPKSRWFNLVGAENKPYAGRIHVRACLEGGYHVLDEAAHVTSDVQAAAKQLAKPPIGLLDVGIRGASNLLPVKTKDGTRGTTDAYVVAKYGQKWIRTRTILDRFNPRWNEQYTWDVYDPCTVLTIGVFDNGRYKRDEAGKPGRDLRIGKIRIRLSTLDTNKVYLNSYLLTVLLPNGAKKMGEIEIAVRFSCSSWLSLIQAYGTPLLPRIHYLRPLGPAQQDILRQTAMRMVTVRLARSEPPLGQEVVQFMLDTDTHVWSMRKSKANWFRVVGCLSHAAILARWLDGIRMWAHPPTTILVHVLLIAVVMCPQLVLSTIFMYAFLILALRFRYRMRVPHNVDLRLSYVDAVGPDELDEEFDGLPTTRSPDTVRFRYDRLRALASRAQTLLGDVAAQGERLEALFNWKDPRATGIFVVVCLFASLLFYVVPFKVFVLGSGFYYIRHPRFRGDMPSAPLNFFRRLPSLSDQIMDNSGFFDNYLSTGLRIEAATVAGQLMRKLFQIIFCIQLILISILVIVLTIRGFVYAARSTNHFRPEKWYSPLLGSVASAGIVSYLWEWISFHNPSKAIKTAFWVGPLLTCAVGILHILIGCPISLAIGTIAIISSVIQSLYTCWVNPRFDYATKILTVSTSFPPDKTGTFVILSIITCLVYSSFLVTGIGGATAAGTGLDILFIVVILLTYTWTMQVIKNMLYVTISRVRYMNFACGADMNTWIAFRDTVQHLVGRVCIGSAVVPVIGTIRGSARVMKSVVGGTDEFLFSCADCYLRVASTLITYGNRWGFVHVGVYNKGFMQASADTWGAFKTAELIPLIDSDLTGAFCFFSGVAVGSICTLVGGTWALAIHKSYATEVSIYAFFIGYFICRVALAWQQACVSAYYVAYAENPQSLQFDATIPVRIQELLQRYNV</sequence>
<evidence type="ECO:0000256" key="7">
    <source>
        <dbReference type="ARBA" id="ARBA00022837"/>
    </source>
</evidence>
<dbReference type="GO" id="GO:0016020">
    <property type="term" value="C:membrane"/>
    <property type="evidence" value="ECO:0007669"/>
    <property type="project" value="UniProtKB-SubCell"/>
</dbReference>
<evidence type="ECO:0000256" key="10">
    <source>
        <dbReference type="SAM" id="MobiDB-lite"/>
    </source>
</evidence>
<dbReference type="InterPro" id="IPR013583">
    <property type="entry name" value="MCTP_C"/>
</dbReference>
<keyword evidence="14" id="KW-1185">Reference proteome</keyword>
<evidence type="ECO:0000259" key="12">
    <source>
        <dbReference type="PROSITE" id="PS50004"/>
    </source>
</evidence>
<dbReference type="OrthoDB" id="67700at2759"/>
<evidence type="ECO:0000256" key="6">
    <source>
        <dbReference type="ARBA" id="ARBA00022737"/>
    </source>
</evidence>
<dbReference type="InterPro" id="IPR035892">
    <property type="entry name" value="C2_domain_sf"/>
</dbReference>
<feature type="domain" description="C2" evidence="12">
    <location>
        <begin position="1"/>
        <end position="110"/>
    </location>
</feature>
<dbReference type="InterPro" id="IPR007603">
    <property type="entry name" value="Choline_transptr-like"/>
</dbReference>
<dbReference type="Proteomes" id="UP000701853">
    <property type="component" value="Chromosome 8"/>
</dbReference>
<reference evidence="13 14" key="1">
    <citation type="journal article" date="2021" name="bioRxiv">
        <title>The Gossypium anomalum genome as a resource for cotton improvement and evolutionary analysis of hybrid incompatibility.</title>
        <authorList>
            <person name="Grover C.E."/>
            <person name="Yuan D."/>
            <person name="Arick M.A."/>
            <person name="Miller E.R."/>
            <person name="Hu G."/>
            <person name="Peterson D.G."/>
            <person name="Wendel J.F."/>
            <person name="Udall J.A."/>
        </authorList>
    </citation>
    <scope>NUCLEOTIDE SEQUENCE [LARGE SCALE GENOMIC DNA]</scope>
    <source>
        <strain evidence="13">JFW-Udall</strain>
        <tissue evidence="13">Leaf</tissue>
    </source>
</reference>
<keyword evidence="6" id="KW-0677">Repeat</keyword>